<organism evidence="2 3">
    <name type="scientific">Pedobacter hiemivivus</name>
    <dbReference type="NCBI Taxonomy" id="2530454"/>
    <lineage>
        <taxon>Bacteria</taxon>
        <taxon>Pseudomonadati</taxon>
        <taxon>Bacteroidota</taxon>
        <taxon>Sphingobacteriia</taxon>
        <taxon>Sphingobacteriales</taxon>
        <taxon>Sphingobacteriaceae</taxon>
        <taxon>Pedobacter</taxon>
    </lineage>
</organism>
<feature type="domain" description="DUF5672" evidence="1">
    <location>
        <begin position="56"/>
        <end position="243"/>
    </location>
</feature>
<reference evidence="2 3" key="1">
    <citation type="submission" date="2019-04" db="EMBL/GenBank/DDBJ databases">
        <title>Pedobacter sp. RP-1-16 sp. nov., isolated from Arctic soil.</title>
        <authorList>
            <person name="Dahal R.H."/>
            <person name="Kim D.-U."/>
        </authorList>
    </citation>
    <scope>NUCLEOTIDE SEQUENCE [LARGE SCALE GENOMIC DNA]</scope>
    <source>
        <strain evidence="2 3">RP-1-16</strain>
    </source>
</reference>
<dbReference type="RefSeq" id="WP_136882172.1">
    <property type="nucleotide sequence ID" value="NZ_SWDX01000015.1"/>
</dbReference>
<accession>A0A4V5PBL9</accession>
<dbReference type="EMBL" id="SWDX01000015">
    <property type="protein sequence ID" value="TKC55816.1"/>
    <property type="molecule type" value="Genomic_DNA"/>
</dbReference>
<dbReference type="AlphaFoldDB" id="A0A4V5PBL9"/>
<evidence type="ECO:0000259" key="1">
    <source>
        <dbReference type="Pfam" id="PF18922"/>
    </source>
</evidence>
<evidence type="ECO:0000313" key="2">
    <source>
        <dbReference type="EMBL" id="TKC55816.1"/>
    </source>
</evidence>
<proteinExistence type="predicted"/>
<name>A0A4V5PBL9_9SPHI</name>
<dbReference type="Proteomes" id="UP000309594">
    <property type="component" value="Unassembled WGS sequence"/>
</dbReference>
<comment type="caution">
    <text evidence="2">The sequence shown here is derived from an EMBL/GenBank/DDBJ whole genome shotgun (WGS) entry which is preliminary data.</text>
</comment>
<dbReference type="InterPro" id="IPR043729">
    <property type="entry name" value="DUF5672"/>
</dbReference>
<dbReference type="Pfam" id="PF18922">
    <property type="entry name" value="DUF5672"/>
    <property type="match status" value="1"/>
</dbReference>
<protein>
    <recommendedName>
        <fullName evidence="1">DUF5672 domain-containing protein</fullName>
    </recommendedName>
</protein>
<evidence type="ECO:0000313" key="3">
    <source>
        <dbReference type="Proteomes" id="UP000309594"/>
    </source>
</evidence>
<gene>
    <name evidence="2" type="ORF">FBD94_24535</name>
</gene>
<sequence length="264" mass="30815">MSDKKCVVVIPAYRKLQSIELRFLENGLTKTEGFEQVIAAPLGLTIDESFGSLRALRVERFSKHYFESIKGYNQLMLSFDFYNRFSDFEYLLIHQSDVYLFKDELSYWCSQSYDYIGAPWYRPAKLNKGPLYSWLFRNLWQPLLVKKRKNGWLYNKVGNGGLSLRRIPSALRILNHCSCDLLDAYRHAKSTSYNEDIFWSIEAPKIDPTFTIPTWKKALKFAIEFEPQTAVKELGDTLPFGCHAPMLIDGDFWKKYIPEITITP</sequence>